<reference evidence="1" key="1">
    <citation type="submission" date="2019-09" db="EMBL/GenBank/DDBJ databases">
        <title>Characterisation of the sponge microbiome using genome-centric metagenomics.</title>
        <authorList>
            <person name="Engelberts J.P."/>
            <person name="Robbins S.J."/>
            <person name="De Goeij J.M."/>
            <person name="Aranda M."/>
            <person name="Bell S.C."/>
            <person name="Webster N.S."/>
        </authorList>
    </citation>
    <scope>NUCLEOTIDE SEQUENCE</scope>
    <source>
        <strain evidence="1">SB0664_bin_43</strain>
    </source>
</reference>
<gene>
    <name evidence="1" type="ORF">F4Y60_01030</name>
</gene>
<accession>A0A6B0XZ21</accession>
<proteinExistence type="predicted"/>
<name>A0A6B0XZ21_9RHOB</name>
<evidence type="ECO:0000313" key="1">
    <source>
        <dbReference type="EMBL" id="MXY32680.1"/>
    </source>
</evidence>
<dbReference type="EMBL" id="VXRY01000044">
    <property type="protein sequence ID" value="MXY32680.1"/>
    <property type="molecule type" value="Genomic_DNA"/>
</dbReference>
<sequence>MLMRFGESSWFAVLLLVLCLATTPARASIGRAIPEILELLGRAGSEAGEFVGSAISKSKAMLDSLVAPNWSEEEKARLVQILRDRGIPNVAKSSIDELAVEDAWTGKIYPEIKGKWKLEYNETNEQFWKNLENRCIRESFRNSKPEELVENIIGAGLHFTGLSHFGEFLFVAKFLDRKLAEKDAFCLLVSKASEHAIDEAVNSWSGHEGLATCLKELRPPIEDCGP</sequence>
<organism evidence="1">
    <name type="scientific">Boseongicola sp. SB0664_bin_43</name>
    <dbReference type="NCBI Taxonomy" id="2604844"/>
    <lineage>
        <taxon>Bacteria</taxon>
        <taxon>Pseudomonadati</taxon>
        <taxon>Pseudomonadota</taxon>
        <taxon>Alphaproteobacteria</taxon>
        <taxon>Rhodobacterales</taxon>
        <taxon>Paracoccaceae</taxon>
        <taxon>Boseongicola</taxon>
    </lineage>
</organism>
<comment type="caution">
    <text evidence="1">The sequence shown here is derived from an EMBL/GenBank/DDBJ whole genome shotgun (WGS) entry which is preliminary data.</text>
</comment>
<dbReference type="AlphaFoldDB" id="A0A6B0XZ21"/>
<protein>
    <submittedName>
        <fullName evidence="1">Uncharacterized protein</fullName>
    </submittedName>
</protein>